<dbReference type="EC" id="2.7.11.1" evidence="2"/>
<dbReference type="SUPFAM" id="SSF56436">
    <property type="entry name" value="C-type lectin-like"/>
    <property type="match status" value="1"/>
</dbReference>
<dbReference type="GO" id="GO:0120147">
    <property type="term" value="F:formylglycine-generating oxidase activity"/>
    <property type="evidence" value="ECO:0007669"/>
    <property type="project" value="TreeGrafter"/>
</dbReference>
<dbReference type="KEGG" id="uli:ETAA1_13170"/>
<keyword evidence="3" id="KW-1185">Reference proteome</keyword>
<dbReference type="Gene3D" id="3.90.1580.10">
    <property type="entry name" value="paralog of FGE (formylglycine-generating enzyme)"/>
    <property type="match status" value="1"/>
</dbReference>
<dbReference type="PROSITE" id="PS00108">
    <property type="entry name" value="PROTEIN_KINASE_ST"/>
    <property type="match status" value="1"/>
</dbReference>
<evidence type="ECO:0000313" key="2">
    <source>
        <dbReference type="EMBL" id="QDU19393.1"/>
    </source>
</evidence>
<dbReference type="AlphaFoldDB" id="A0A517XPG7"/>
<dbReference type="GO" id="GO:0004674">
    <property type="term" value="F:protein serine/threonine kinase activity"/>
    <property type="evidence" value="ECO:0007669"/>
    <property type="project" value="UniProtKB-EC"/>
</dbReference>
<dbReference type="RefSeq" id="WP_145235354.1">
    <property type="nucleotide sequence ID" value="NZ_CP036273.1"/>
</dbReference>
<dbReference type="EMBL" id="CP036273">
    <property type="protein sequence ID" value="QDU19393.1"/>
    <property type="molecule type" value="Genomic_DNA"/>
</dbReference>
<dbReference type="SMART" id="SM00220">
    <property type="entry name" value="S_TKc"/>
    <property type="match status" value="1"/>
</dbReference>
<dbReference type="InterPro" id="IPR042095">
    <property type="entry name" value="SUMF_sf"/>
</dbReference>
<dbReference type="GO" id="GO:0005524">
    <property type="term" value="F:ATP binding"/>
    <property type="evidence" value="ECO:0007669"/>
    <property type="project" value="InterPro"/>
</dbReference>
<gene>
    <name evidence="2" type="primary">pkn1_4</name>
    <name evidence="2" type="ORF">ETAA1_13170</name>
</gene>
<dbReference type="InterPro" id="IPR016187">
    <property type="entry name" value="CTDL_fold"/>
</dbReference>
<dbReference type="OrthoDB" id="9812426at2"/>
<dbReference type="Gene3D" id="1.10.510.10">
    <property type="entry name" value="Transferase(Phosphotransferase) domain 1"/>
    <property type="match status" value="1"/>
</dbReference>
<dbReference type="InterPro" id="IPR011009">
    <property type="entry name" value="Kinase-like_dom_sf"/>
</dbReference>
<organism evidence="2 3">
    <name type="scientific">Urbifossiella limnaea</name>
    <dbReference type="NCBI Taxonomy" id="2528023"/>
    <lineage>
        <taxon>Bacteria</taxon>
        <taxon>Pseudomonadati</taxon>
        <taxon>Planctomycetota</taxon>
        <taxon>Planctomycetia</taxon>
        <taxon>Gemmatales</taxon>
        <taxon>Gemmataceae</taxon>
        <taxon>Urbifossiella</taxon>
    </lineage>
</organism>
<protein>
    <submittedName>
        <fullName evidence="2">Serine/threonine-protein kinase pkn1</fullName>
        <ecNumber evidence="2">2.7.11.1</ecNumber>
    </submittedName>
</protein>
<keyword evidence="2" id="KW-0808">Transferase</keyword>
<reference evidence="2 3" key="1">
    <citation type="submission" date="2019-02" db="EMBL/GenBank/DDBJ databases">
        <title>Deep-cultivation of Planctomycetes and their phenomic and genomic characterization uncovers novel biology.</title>
        <authorList>
            <person name="Wiegand S."/>
            <person name="Jogler M."/>
            <person name="Boedeker C."/>
            <person name="Pinto D."/>
            <person name="Vollmers J."/>
            <person name="Rivas-Marin E."/>
            <person name="Kohn T."/>
            <person name="Peeters S.H."/>
            <person name="Heuer A."/>
            <person name="Rast P."/>
            <person name="Oberbeckmann S."/>
            <person name="Bunk B."/>
            <person name="Jeske O."/>
            <person name="Meyerdierks A."/>
            <person name="Storesund J.E."/>
            <person name="Kallscheuer N."/>
            <person name="Luecker S."/>
            <person name="Lage O.M."/>
            <person name="Pohl T."/>
            <person name="Merkel B.J."/>
            <person name="Hornburger P."/>
            <person name="Mueller R.-W."/>
            <person name="Bruemmer F."/>
            <person name="Labrenz M."/>
            <person name="Spormann A.M."/>
            <person name="Op den Camp H."/>
            <person name="Overmann J."/>
            <person name="Amann R."/>
            <person name="Jetten M.S.M."/>
            <person name="Mascher T."/>
            <person name="Medema M.H."/>
            <person name="Devos D.P."/>
            <person name="Kaster A.-K."/>
            <person name="Ovreas L."/>
            <person name="Rohde M."/>
            <person name="Galperin M.Y."/>
            <person name="Jogler C."/>
        </authorList>
    </citation>
    <scope>NUCLEOTIDE SEQUENCE [LARGE SCALE GENOMIC DNA]</scope>
    <source>
        <strain evidence="2 3">ETA_A1</strain>
    </source>
</reference>
<dbReference type="InterPro" id="IPR008271">
    <property type="entry name" value="Ser/Thr_kinase_AS"/>
</dbReference>
<dbReference type="Proteomes" id="UP000319576">
    <property type="component" value="Chromosome"/>
</dbReference>
<dbReference type="Pfam" id="PF03781">
    <property type="entry name" value="FGE-sulfatase"/>
    <property type="match status" value="1"/>
</dbReference>
<feature type="domain" description="Protein kinase" evidence="1">
    <location>
        <begin position="151"/>
        <end position="423"/>
    </location>
</feature>
<dbReference type="PROSITE" id="PS50011">
    <property type="entry name" value="PROTEIN_KINASE_DOM"/>
    <property type="match status" value="1"/>
</dbReference>
<dbReference type="InterPro" id="IPR005532">
    <property type="entry name" value="SUMF_dom"/>
</dbReference>
<dbReference type="Pfam" id="PF00069">
    <property type="entry name" value="Pkinase"/>
    <property type="match status" value="1"/>
</dbReference>
<dbReference type="InterPro" id="IPR000719">
    <property type="entry name" value="Prot_kinase_dom"/>
</dbReference>
<dbReference type="SUPFAM" id="SSF56112">
    <property type="entry name" value="Protein kinase-like (PK-like)"/>
    <property type="match status" value="1"/>
</dbReference>
<dbReference type="PANTHER" id="PTHR23150">
    <property type="entry name" value="SULFATASE MODIFYING FACTOR 1, 2"/>
    <property type="match status" value="1"/>
</dbReference>
<name>A0A517XPG7_9BACT</name>
<dbReference type="InterPro" id="IPR051043">
    <property type="entry name" value="Sulfatase_Mod_Factor_Kinase"/>
</dbReference>
<evidence type="ECO:0000313" key="3">
    <source>
        <dbReference type="Proteomes" id="UP000319576"/>
    </source>
</evidence>
<accession>A0A517XPG7</accession>
<sequence>MPRLHALLECVGQALCEKGRKALRGQWPYADIILDTAKVAFDLAHRKLPGPDLVGALADCAACPDHEFDRRVGEIITELAETHHVPKEALADYLRGFPPTVRQTFRRPTDPAGTTAPDGMLLHKAEDLLRFLPPRPPRFRPGERPPHLDNWTLTELRGLGECSEVWRAEDPDRPDDSPAALKFAIDPETRTRVTGGTALFQKVFALNDIPGVLPLRSVYLESDPPCLDAPFVFGYDLAGVMLEWRHRYAGPKPEAALKLVRRLAGILAAAHAQGVTHRDLKPSNVLMHPTEGGKFTMWVTDFGWGEIEAVRSLELAKAGPRGEQVRLARRGAATEIYASPQQMKREPPAPTDDIHAVGVIWYQLLKRDPAEAAPVGNEWIEELRPHGFSDSQAKVLQSCLATRPDKRPKNAVELAELLSRVTMGTVAADHGTDGSRLLATPAARAPTSKPATTVVTTAGGRPFDPDATAVQASALLASLGGSVVGAAGPKSNTGGLRMVKNSVGMNFVRIAPGSFRMGSEPDEHGHREHEAPPHEVQVSRRIYLSVFPVTQNEYHAVMGKNPSKHPKGGEFQPVESVSWHDAEQFCAKLSSRAEEAGHHRSYRLPTEAEWEYACRAGSTTPFACGATLTAADAVFNTGARDAPKHPAAVGGKPANAWGLCDMHGNVQEWVMDWYDEYFYTESPPDDPIGPPRGMTKVARGGAWNMPSPDCRSAARRAYTPDTRSESIGFRVVLVSG</sequence>
<proteinExistence type="predicted"/>
<evidence type="ECO:0000259" key="1">
    <source>
        <dbReference type="PROSITE" id="PS50011"/>
    </source>
</evidence>
<keyword evidence="2" id="KW-0418">Kinase</keyword>
<dbReference type="PANTHER" id="PTHR23150:SF19">
    <property type="entry name" value="FORMYLGLYCINE-GENERATING ENZYME"/>
    <property type="match status" value="1"/>
</dbReference>